<keyword evidence="3" id="KW-1185">Reference proteome</keyword>
<protein>
    <submittedName>
        <fullName evidence="2">Uncharacterized protein</fullName>
    </submittedName>
</protein>
<reference evidence="2" key="2">
    <citation type="submission" date="2020-05" db="EMBL/GenBank/DDBJ databases">
        <authorList>
            <person name="Kim H.-S."/>
            <person name="Proctor R.H."/>
            <person name="Brown D.W."/>
        </authorList>
    </citation>
    <scope>NUCLEOTIDE SEQUENCE</scope>
    <source>
        <strain evidence="2">NRRL 22465</strain>
    </source>
</reference>
<reference evidence="2" key="1">
    <citation type="journal article" date="2020" name="BMC Genomics">
        <title>Correction to: Identification and distribution of gene clusters required for synthesis of sphingolipid metabolism inhibitors in diverse species of the filamentous fungus Fusarium.</title>
        <authorList>
            <person name="Kim H.S."/>
            <person name="Lohmar J.M."/>
            <person name="Busman M."/>
            <person name="Brown D.W."/>
            <person name="Naumann T.A."/>
            <person name="Divon H.H."/>
            <person name="Lysoe E."/>
            <person name="Uhlig S."/>
            <person name="Proctor R.H."/>
        </authorList>
    </citation>
    <scope>NUCLEOTIDE SEQUENCE</scope>
    <source>
        <strain evidence="2">NRRL 22465</strain>
    </source>
</reference>
<name>A0A8H4XLU4_9HYPO</name>
<dbReference type="Proteomes" id="UP000635477">
    <property type="component" value="Unassembled WGS sequence"/>
</dbReference>
<feature type="compositionally biased region" description="Basic residues" evidence="1">
    <location>
        <begin position="191"/>
        <end position="201"/>
    </location>
</feature>
<gene>
    <name evidence="2" type="ORF">FZEAL_4034</name>
</gene>
<comment type="caution">
    <text evidence="2">The sequence shown here is derived from an EMBL/GenBank/DDBJ whole genome shotgun (WGS) entry which is preliminary data.</text>
</comment>
<evidence type="ECO:0000313" key="2">
    <source>
        <dbReference type="EMBL" id="KAF4979818.1"/>
    </source>
</evidence>
<dbReference type="EMBL" id="JABEYC010000274">
    <property type="protein sequence ID" value="KAF4979818.1"/>
    <property type="molecule type" value="Genomic_DNA"/>
</dbReference>
<dbReference type="OrthoDB" id="10565261at2759"/>
<accession>A0A8H4XLU4</accession>
<dbReference type="AlphaFoldDB" id="A0A8H4XLU4"/>
<feature type="compositionally biased region" description="Acidic residues" evidence="1">
    <location>
        <begin position="167"/>
        <end position="183"/>
    </location>
</feature>
<sequence length="201" mass="21457">MALLLSHLESSPFNSPAALQSSRINFISTVAYLYSRPPVNGKPGVAQPPALLLLLLLYPFPLAPSGDLCPSRANHYPGSRGHSAANPNSLHRILPVCRVSKPLSHRLSPLALAAHASSRGLVLSSHRHARPLQAAGRFLFTIEAMHSGAGNSSGDGSVENRPPATDFDSDEANQYGSDDDDHGDQDTLCRNGKRKRPISVS</sequence>
<evidence type="ECO:0000256" key="1">
    <source>
        <dbReference type="SAM" id="MobiDB-lite"/>
    </source>
</evidence>
<proteinExistence type="predicted"/>
<feature type="region of interest" description="Disordered" evidence="1">
    <location>
        <begin position="149"/>
        <end position="201"/>
    </location>
</feature>
<organism evidence="2 3">
    <name type="scientific">Fusarium zealandicum</name>
    <dbReference type="NCBI Taxonomy" id="1053134"/>
    <lineage>
        <taxon>Eukaryota</taxon>
        <taxon>Fungi</taxon>
        <taxon>Dikarya</taxon>
        <taxon>Ascomycota</taxon>
        <taxon>Pezizomycotina</taxon>
        <taxon>Sordariomycetes</taxon>
        <taxon>Hypocreomycetidae</taxon>
        <taxon>Hypocreales</taxon>
        <taxon>Nectriaceae</taxon>
        <taxon>Fusarium</taxon>
        <taxon>Fusarium staphyleae species complex</taxon>
    </lineage>
</organism>
<evidence type="ECO:0000313" key="3">
    <source>
        <dbReference type="Proteomes" id="UP000635477"/>
    </source>
</evidence>